<accession>A0AAU9ULH5</accession>
<dbReference type="Proteomes" id="UP001153954">
    <property type="component" value="Unassembled WGS sequence"/>
</dbReference>
<dbReference type="EMBL" id="CAKOGL010000023">
    <property type="protein sequence ID" value="CAH2100534.1"/>
    <property type="molecule type" value="Genomic_DNA"/>
</dbReference>
<evidence type="ECO:0000313" key="1">
    <source>
        <dbReference type="EMBL" id="CAH2100534.1"/>
    </source>
</evidence>
<dbReference type="PANTHER" id="PTHR46601:SF1">
    <property type="entry name" value="ADF-H DOMAIN-CONTAINING PROTEIN"/>
    <property type="match status" value="1"/>
</dbReference>
<reference evidence="1" key="1">
    <citation type="submission" date="2022-03" db="EMBL/GenBank/DDBJ databases">
        <authorList>
            <person name="Tunstrom K."/>
        </authorList>
    </citation>
    <scope>NUCLEOTIDE SEQUENCE</scope>
</reference>
<gene>
    <name evidence="1" type="ORF">EEDITHA_LOCUS15385</name>
</gene>
<protein>
    <recommendedName>
        <fullName evidence="3">Transposase</fullName>
    </recommendedName>
</protein>
<sequence length="397" mass="45431">MLYIGEAYMKAASSQNAVKGFSTTGIWPTNSNVFNDSDYMPSTVTDGLVCLFSNFDTYGDQQSFDVNRSLMPTEKQEHTVKSTSMMQKCNQVFSYKQWVSTPKVTLETTIKSTLDFVDDFCEKLVALLPHNFIAKEQAAYLRALKESITENEFMVIVDFAENYAFVVQDAAPGFHWNNDQATVYTVVIYYKVDNQFTHQSMINQCIISDCLNHDSIAVHIYSEIIINFIKSLSSTVAKLFFFSDGAPQQYKNYKHFSNLSHYRREFGVIVEWNFFATAHGKGPCDGVGGTIKRKASRTSLQLPPDQQILTPKQLFEWASQNLTKMNIRFSTIEVYNSMKEKLEDQFTNAKTIPATQKIHKISPLEDCMVQVKMFSSSEKYLNHSTMKKRRESSSKKR</sequence>
<evidence type="ECO:0008006" key="3">
    <source>
        <dbReference type="Google" id="ProtNLM"/>
    </source>
</evidence>
<name>A0AAU9ULH5_EUPED</name>
<organism evidence="1 2">
    <name type="scientific">Euphydryas editha</name>
    <name type="common">Edith's checkerspot</name>
    <dbReference type="NCBI Taxonomy" id="104508"/>
    <lineage>
        <taxon>Eukaryota</taxon>
        <taxon>Metazoa</taxon>
        <taxon>Ecdysozoa</taxon>
        <taxon>Arthropoda</taxon>
        <taxon>Hexapoda</taxon>
        <taxon>Insecta</taxon>
        <taxon>Pterygota</taxon>
        <taxon>Neoptera</taxon>
        <taxon>Endopterygota</taxon>
        <taxon>Lepidoptera</taxon>
        <taxon>Glossata</taxon>
        <taxon>Ditrysia</taxon>
        <taxon>Papilionoidea</taxon>
        <taxon>Nymphalidae</taxon>
        <taxon>Nymphalinae</taxon>
        <taxon>Euphydryas</taxon>
    </lineage>
</organism>
<keyword evidence="2" id="KW-1185">Reference proteome</keyword>
<dbReference type="PANTHER" id="PTHR46601">
    <property type="entry name" value="ULP_PROTEASE DOMAIN-CONTAINING PROTEIN"/>
    <property type="match status" value="1"/>
</dbReference>
<comment type="caution">
    <text evidence="1">The sequence shown here is derived from an EMBL/GenBank/DDBJ whole genome shotgun (WGS) entry which is preliminary data.</text>
</comment>
<dbReference type="AlphaFoldDB" id="A0AAU9ULH5"/>
<evidence type="ECO:0000313" key="2">
    <source>
        <dbReference type="Proteomes" id="UP001153954"/>
    </source>
</evidence>
<proteinExistence type="predicted"/>